<dbReference type="PROSITE" id="PS51257">
    <property type="entry name" value="PROKAR_LIPOPROTEIN"/>
    <property type="match status" value="1"/>
</dbReference>
<dbReference type="PANTHER" id="PTHR33371">
    <property type="entry name" value="INTERMEMBRANE PHOSPHOLIPID TRANSPORT SYSTEM BINDING PROTEIN MLAD-RELATED"/>
    <property type="match status" value="1"/>
</dbReference>
<gene>
    <name evidence="3" type="ORF">GCM10009727_22970</name>
</gene>
<feature type="domain" description="Mammalian cell entry C-terminal" evidence="2">
    <location>
        <begin position="109"/>
        <end position="292"/>
    </location>
</feature>
<dbReference type="NCBIfam" id="TIGR00996">
    <property type="entry name" value="Mtu_fam_mce"/>
    <property type="match status" value="1"/>
</dbReference>
<evidence type="ECO:0000313" key="3">
    <source>
        <dbReference type="EMBL" id="GAA2130822.1"/>
    </source>
</evidence>
<evidence type="ECO:0008006" key="5">
    <source>
        <dbReference type="Google" id="ProtNLM"/>
    </source>
</evidence>
<accession>A0ABP5KHJ5</accession>
<dbReference type="Pfam" id="PF11887">
    <property type="entry name" value="Mce4_CUP1"/>
    <property type="match status" value="1"/>
</dbReference>
<keyword evidence="4" id="KW-1185">Reference proteome</keyword>
<dbReference type="InterPro" id="IPR005693">
    <property type="entry name" value="Mce"/>
</dbReference>
<evidence type="ECO:0000313" key="4">
    <source>
        <dbReference type="Proteomes" id="UP001501020"/>
    </source>
</evidence>
<dbReference type="InterPro" id="IPR024516">
    <property type="entry name" value="Mce_C"/>
</dbReference>
<evidence type="ECO:0000259" key="1">
    <source>
        <dbReference type="Pfam" id="PF02470"/>
    </source>
</evidence>
<comment type="caution">
    <text evidence="3">The sequence shown here is derived from an EMBL/GenBank/DDBJ whole genome shotgun (WGS) entry which is preliminary data.</text>
</comment>
<name>A0ABP5KHJ5_9ACTN</name>
<dbReference type="PANTHER" id="PTHR33371:SF4">
    <property type="entry name" value="INTERMEMBRANE PHOSPHOLIPID TRANSPORT SYSTEM BINDING PROTEIN MLAD"/>
    <property type="match status" value="1"/>
</dbReference>
<reference evidence="4" key="1">
    <citation type="journal article" date="2019" name="Int. J. Syst. Evol. Microbiol.">
        <title>The Global Catalogue of Microorganisms (GCM) 10K type strain sequencing project: providing services to taxonomists for standard genome sequencing and annotation.</title>
        <authorList>
            <consortium name="The Broad Institute Genomics Platform"/>
            <consortium name="The Broad Institute Genome Sequencing Center for Infectious Disease"/>
            <person name="Wu L."/>
            <person name="Ma J."/>
        </authorList>
    </citation>
    <scope>NUCLEOTIDE SEQUENCE [LARGE SCALE GENOMIC DNA]</scope>
    <source>
        <strain evidence="4">JCM 13850</strain>
    </source>
</reference>
<sequence>MRRLVPALAALVLAATTGGCTVTGGGSTYKLTVYFAKTPSLYERSRVKVMGADSGTITSIKDEQTRVRVDLAVKRSVPLPDDVHATIASDNALGERYVLLHPVWKPGMRKAAAGAVVPQSRTELPVEIDEALNAFAKLNRSIDPKQLGSALHRGADGLRGHGGDINVALGATSRLTGDLAAQDRQIASLARNLRAVAASLNGRDKQLSQLIASFSTTSGTLSGERTKLRDFVAGLAAAIRKSDVLITDYRETLPGTVADLSNIILTLKGNAQGLNQAIQGLGQFADVAVKAWNRKQHVATIRVLVHATLRTWLQPLFTAMGWGTVPCVPDNPALGNCVPTGKAGK</sequence>
<dbReference type="Proteomes" id="UP001501020">
    <property type="component" value="Unassembled WGS sequence"/>
</dbReference>
<evidence type="ECO:0000259" key="2">
    <source>
        <dbReference type="Pfam" id="PF11887"/>
    </source>
</evidence>
<dbReference type="Pfam" id="PF02470">
    <property type="entry name" value="MlaD"/>
    <property type="match status" value="1"/>
</dbReference>
<dbReference type="InterPro" id="IPR003399">
    <property type="entry name" value="Mce/MlaD"/>
</dbReference>
<proteinExistence type="predicted"/>
<protein>
    <recommendedName>
        <fullName evidence="5">MCE family protein</fullName>
    </recommendedName>
</protein>
<dbReference type="EMBL" id="BAAAMR010000015">
    <property type="protein sequence ID" value="GAA2130822.1"/>
    <property type="molecule type" value="Genomic_DNA"/>
</dbReference>
<organism evidence="3 4">
    <name type="scientific">Actinomadura napierensis</name>
    <dbReference type="NCBI Taxonomy" id="267854"/>
    <lineage>
        <taxon>Bacteria</taxon>
        <taxon>Bacillati</taxon>
        <taxon>Actinomycetota</taxon>
        <taxon>Actinomycetes</taxon>
        <taxon>Streptosporangiales</taxon>
        <taxon>Thermomonosporaceae</taxon>
        <taxon>Actinomadura</taxon>
    </lineage>
</organism>
<feature type="domain" description="Mce/MlaD" evidence="1">
    <location>
        <begin position="28"/>
        <end position="102"/>
    </location>
</feature>
<dbReference type="InterPro" id="IPR052336">
    <property type="entry name" value="MlaD_Phospholipid_Transporter"/>
</dbReference>